<dbReference type="InterPro" id="IPR007557">
    <property type="entry name" value="PSP1_C"/>
</dbReference>
<evidence type="ECO:0000313" key="4">
    <source>
        <dbReference type="Proteomes" id="UP000030752"/>
    </source>
</evidence>
<feature type="compositionally biased region" description="Acidic residues" evidence="1">
    <location>
        <begin position="302"/>
        <end position="312"/>
    </location>
</feature>
<feature type="compositionally biased region" description="Polar residues" evidence="1">
    <location>
        <begin position="77"/>
        <end position="112"/>
    </location>
</feature>
<feature type="region of interest" description="Disordered" evidence="1">
    <location>
        <begin position="804"/>
        <end position="839"/>
    </location>
</feature>
<feature type="region of interest" description="Disordered" evidence="1">
    <location>
        <begin position="715"/>
        <end position="747"/>
    </location>
</feature>
<protein>
    <recommendedName>
        <fullName evidence="2">PSP1 C-terminal domain-containing protein</fullName>
    </recommendedName>
</protein>
<feature type="compositionally biased region" description="Polar residues" evidence="1">
    <location>
        <begin position="273"/>
        <end position="286"/>
    </location>
</feature>
<evidence type="ECO:0000313" key="3">
    <source>
        <dbReference type="EMBL" id="ETN37060.1"/>
    </source>
</evidence>
<evidence type="ECO:0000259" key="2">
    <source>
        <dbReference type="PROSITE" id="PS51411"/>
    </source>
</evidence>
<dbReference type="eggNOG" id="KOG4679">
    <property type="taxonomic scope" value="Eukaryota"/>
</dbReference>
<feature type="region of interest" description="Disordered" evidence="1">
    <location>
        <begin position="1"/>
        <end position="112"/>
    </location>
</feature>
<feature type="compositionally biased region" description="Low complexity" evidence="1">
    <location>
        <begin position="287"/>
        <end position="299"/>
    </location>
</feature>
<dbReference type="Proteomes" id="UP000030752">
    <property type="component" value="Unassembled WGS sequence"/>
</dbReference>
<dbReference type="HOGENOM" id="CLU_011715_0_0_1"/>
<feature type="region of interest" description="Disordered" evidence="1">
    <location>
        <begin position="269"/>
        <end position="324"/>
    </location>
</feature>
<dbReference type="PANTHER" id="PTHR43830:SF3">
    <property type="entry name" value="PROTEIN PSP1"/>
    <property type="match status" value="1"/>
</dbReference>
<accession>W2RL60</accession>
<dbReference type="OrthoDB" id="243127at2759"/>
<gene>
    <name evidence="3" type="ORF">HMPREF1541_08050</name>
</gene>
<proteinExistence type="predicted"/>
<dbReference type="PROSITE" id="PS51411">
    <property type="entry name" value="PSP1_C"/>
    <property type="match status" value="1"/>
</dbReference>
<dbReference type="InParanoid" id="W2RL60"/>
<dbReference type="GeneID" id="19975389"/>
<organism evidence="3 4">
    <name type="scientific">Cyphellophora europaea (strain CBS 101466)</name>
    <name type="common">Phialophora europaea</name>
    <dbReference type="NCBI Taxonomy" id="1220924"/>
    <lineage>
        <taxon>Eukaryota</taxon>
        <taxon>Fungi</taxon>
        <taxon>Dikarya</taxon>
        <taxon>Ascomycota</taxon>
        <taxon>Pezizomycotina</taxon>
        <taxon>Eurotiomycetes</taxon>
        <taxon>Chaetothyriomycetidae</taxon>
        <taxon>Chaetothyriales</taxon>
        <taxon>Cyphellophoraceae</taxon>
        <taxon>Cyphellophora</taxon>
    </lineage>
</organism>
<dbReference type="RefSeq" id="XP_008720592.1">
    <property type="nucleotide sequence ID" value="XM_008722370.1"/>
</dbReference>
<dbReference type="GO" id="GO:0005737">
    <property type="term" value="C:cytoplasm"/>
    <property type="evidence" value="ECO:0007669"/>
    <property type="project" value="TreeGrafter"/>
</dbReference>
<keyword evidence="4" id="KW-1185">Reference proteome</keyword>
<reference evidence="3 4" key="1">
    <citation type="submission" date="2013-03" db="EMBL/GenBank/DDBJ databases">
        <title>The Genome Sequence of Phialophora europaea CBS 101466.</title>
        <authorList>
            <consortium name="The Broad Institute Genomics Platform"/>
            <person name="Cuomo C."/>
            <person name="de Hoog S."/>
            <person name="Gorbushina A."/>
            <person name="Walker B."/>
            <person name="Young S.K."/>
            <person name="Zeng Q."/>
            <person name="Gargeya S."/>
            <person name="Fitzgerald M."/>
            <person name="Haas B."/>
            <person name="Abouelleil A."/>
            <person name="Allen A.W."/>
            <person name="Alvarado L."/>
            <person name="Arachchi H.M."/>
            <person name="Berlin A.M."/>
            <person name="Chapman S.B."/>
            <person name="Gainer-Dewar J."/>
            <person name="Goldberg J."/>
            <person name="Griggs A."/>
            <person name="Gujja S."/>
            <person name="Hansen M."/>
            <person name="Howarth C."/>
            <person name="Imamovic A."/>
            <person name="Ireland A."/>
            <person name="Larimer J."/>
            <person name="McCowan C."/>
            <person name="Murphy C."/>
            <person name="Pearson M."/>
            <person name="Poon T.W."/>
            <person name="Priest M."/>
            <person name="Roberts A."/>
            <person name="Saif S."/>
            <person name="Shea T."/>
            <person name="Sisk P."/>
            <person name="Sykes S."/>
            <person name="Wortman J."/>
            <person name="Nusbaum C."/>
            <person name="Birren B."/>
        </authorList>
    </citation>
    <scope>NUCLEOTIDE SEQUENCE [LARGE SCALE GENOMIC DNA]</scope>
    <source>
        <strain evidence="3 4">CBS 101466</strain>
    </source>
</reference>
<dbReference type="InterPro" id="IPR047767">
    <property type="entry name" value="PSP1-like"/>
</dbReference>
<dbReference type="VEuPathDB" id="FungiDB:HMPREF1541_08050"/>
<dbReference type="AlphaFoldDB" id="W2RL60"/>
<feature type="region of interest" description="Disordered" evidence="1">
    <location>
        <begin position="159"/>
        <end position="254"/>
    </location>
</feature>
<dbReference type="PANTHER" id="PTHR43830">
    <property type="entry name" value="PROTEIN PSP1"/>
    <property type="match status" value="1"/>
</dbReference>
<sequence>MSATQGKPSFAPRAGMPAFGAFGAQQPSASILFEKSNPGVRRSTPDSEALASSDDEVDQSRAAAQANRTHKPARRTSWLNDVPTATATLNRKASGTMPYSPTASNPGTPSSEQPMWNAMGNSAASAWNGSSGATPWGSIWSSQDARKEPSRLQEVMSNTNEGGIPFSIPLQPTPKTYRSQSYSVGQLELASAPPTSSPNEPGRYRMGGQYPSLQRRTSRTAGLGVVDATGLDRLHEEEGDEDYQTTTTMSSSQARRIERLEKENAQLRAAQVGSRTFSTSALSNPPTSSTFRSFRTQSSLPEEYDDAVDDQESMSGSGLMQRRDNTMRRMSEQALNPYERQSATDFDANRNNAKWSTSLGFGSIPELPQSRRHSMADVPTRHPSLGSQGMIGPMRRHPYGTPKLSARTHYPDHEEPAEYFKQIHLENSQGDDRTYFASDYPQGLPQILIHMAAAYFTVNESTRRAAEEHVQSFTTASPYAMHYMPHSAQPLHIVNFKCCRSDVYYVQEGSGLDVRVGDLVIVDADRGIDLGTVQHTNVTWEEARRYKEHYAEEHYKWLMMFSKQSRNGGPNVVNPNGLPTKQGSAVGGMGPPNHHNAHDASHGDLKPRLIKRLAANHEIMTLKEKEGNEAKAKRVCQHKVAEHRLNMEILDAEFQLDSKKLTFYYFADSYINFNSLVTDLFKVYKTRIWMSAINPASFQTPTASLGLVPAPAGQSFGANEGANGRQRPYGGRQQPDPMAFNNPYEPEPGMRGSYIAPPFPGFPPGIQPGQAPGLAPGMGPFGGNMPGDPFGDYYQPSYNLLNPNAPNFASGRPGMGSRASNQSPTNEWAGRFQGLSLGS</sequence>
<dbReference type="Pfam" id="PF04468">
    <property type="entry name" value="PSP1"/>
    <property type="match status" value="1"/>
</dbReference>
<feature type="domain" description="PSP1 C-terminal" evidence="2">
    <location>
        <begin position="608"/>
        <end position="693"/>
    </location>
</feature>
<feature type="compositionally biased region" description="Polar residues" evidence="1">
    <location>
        <begin position="173"/>
        <end position="184"/>
    </location>
</feature>
<name>W2RL60_CYPE1</name>
<evidence type="ECO:0000256" key="1">
    <source>
        <dbReference type="SAM" id="MobiDB-lite"/>
    </source>
</evidence>
<feature type="compositionally biased region" description="Polar residues" evidence="1">
    <location>
        <begin position="244"/>
        <end position="254"/>
    </location>
</feature>
<dbReference type="EMBL" id="KB822724">
    <property type="protein sequence ID" value="ETN37060.1"/>
    <property type="molecule type" value="Genomic_DNA"/>
</dbReference>